<dbReference type="PROSITE" id="PS51186">
    <property type="entry name" value="GNAT"/>
    <property type="match status" value="1"/>
</dbReference>
<sequence length="201" mass="21501">MRVSYRELGPAQFRAAIRELLAVYSAAMNPPDRTLSGREAIMERHAASPGFRGLTAHDDGRLVGFCYGFHGENGQWWHDMVAAALGSRCGGTGSAGAVSAQRGWLDDSFEIAELHVLPTSQGKGIGRSLLLTIAAGRPERTAVLSTADAPTRARRLYRGVGFTDLLTDFRFSGGEPPYAVMGATLPLDASAAPRSPRPSSW</sequence>
<dbReference type="OrthoDB" id="3692150at2"/>
<name>A0A6P2BW31_9ACTN</name>
<dbReference type="InterPro" id="IPR016181">
    <property type="entry name" value="Acyl_CoA_acyltransferase"/>
</dbReference>
<organism evidence="2 3">
    <name type="scientific">Trebonia kvetii</name>
    <dbReference type="NCBI Taxonomy" id="2480626"/>
    <lineage>
        <taxon>Bacteria</taxon>
        <taxon>Bacillati</taxon>
        <taxon>Actinomycetota</taxon>
        <taxon>Actinomycetes</taxon>
        <taxon>Streptosporangiales</taxon>
        <taxon>Treboniaceae</taxon>
        <taxon>Trebonia</taxon>
    </lineage>
</organism>
<dbReference type="AlphaFoldDB" id="A0A6P2BW31"/>
<evidence type="ECO:0000313" key="2">
    <source>
        <dbReference type="EMBL" id="TVZ03120.1"/>
    </source>
</evidence>
<keyword evidence="2" id="KW-0808">Transferase</keyword>
<dbReference type="Gene3D" id="3.40.630.30">
    <property type="match status" value="1"/>
</dbReference>
<reference evidence="2 3" key="1">
    <citation type="submission" date="2018-11" db="EMBL/GenBank/DDBJ databases">
        <title>Trebonia kvetii gen.nov., sp.nov., a novel acidophilic actinobacterium, and proposal of the new actinobacterial family Treboniaceae fam. nov.</title>
        <authorList>
            <person name="Rapoport D."/>
            <person name="Sagova-Mareckova M."/>
            <person name="Sedlacek I."/>
            <person name="Provaznik J."/>
            <person name="Kralova S."/>
            <person name="Pavlinic D."/>
            <person name="Benes V."/>
            <person name="Kopecky J."/>
        </authorList>
    </citation>
    <scope>NUCLEOTIDE SEQUENCE [LARGE SCALE GENOMIC DNA]</scope>
    <source>
        <strain evidence="2 3">15Tr583</strain>
    </source>
</reference>
<dbReference type="EMBL" id="RPFW01000004">
    <property type="protein sequence ID" value="TVZ03120.1"/>
    <property type="molecule type" value="Genomic_DNA"/>
</dbReference>
<dbReference type="RefSeq" id="WP_145855583.1">
    <property type="nucleotide sequence ID" value="NZ_RPFW01000004.1"/>
</dbReference>
<proteinExistence type="predicted"/>
<dbReference type="GO" id="GO:0016747">
    <property type="term" value="F:acyltransferase activity, transferring groups other than amino-acyl groups"/>
    <property type="evidence" value="ECO:0007669"/>
    <property type="project" value="InterPro"/>
</dbReference>
<evidence type="ECO:0000313" key="3">
    <source>
        <dbReference type="Proteomes" id="UP000460272"/>
    </source>
</evidence>
<evidence type="ECO:0000259" key="1">
    <source>
        <dbReference type="PROSITE" id="PS51186"/>
    </source>
</evidence>
<feature type="domain" description="N-acetyltransferase" evidence="1">
    <location>
        <begin position="3"/>
        <end position="186"/>
    </location>
</feature>
<comment type="caution">
    <text evidence="2">The sequence shown here is derived from an EMBL/GenBank/DDBJ whole genome shotgun (WGS) entry which is preliminary data.</text>
</comment>
<gene>
    <name evidence="2" type="ORF">EAS64_21980</name>
</gene>
<dbReference type="CDD" id="cd04301">
    <property type="entry name" value="NAT_SF"/>
    <property type="match status" value="1"/>
</dbReference>
<keyword evidence="3" id="KW-1185">Reference proteome</keyword>
<dbReference type="Pfam" id="PF13508">
    <property type="entry name" value="Acetyltransf_7"/>
    <property type="match status" value="1"/>
</dbReference>
<accession>A0A6P2BW31</accession>
<dbReference type="Proteomes" id="UP000460272">
    <property type="component" value="Unassembled WGS sequence"/>
</dbReference>
<dbReference type="SUPFAM" id="SSF55729">
    <property type="entry name" value="Acyl-CoA N-acyltransferases (Nat)"/>
    <property type="match status" value="1"/>
</dbReference>
<dbReference type="InterPro" id="IPR000182">
    <property type="entry name" value="GNAT_dom"/>
</dbReference>
<protein>
    <submittedName>
        <fullName evidence="2">N-acetyltransferase</fullName>
    </submittedName>
</protein>